<protein>
    <recommendedName>
        <fullName evidence="3">Lipoprotein</fullName>
    </recommendedName>
</protein>
<dbReference type="EMBL" id="AFOC01000065">
    <property type="protein sequence ID" value="EGV50758.1"/>
    <property type="molecule type" value="Genomic_DNA"/>
</dbReference>
<name>G2DF66_9GAMM</name>
<dbReference type="AlphaFoldDB" id="G2DF66"/>
<keyword evidence="2" id="KW-1185">Reference proteome</keyword>
<organism evidence="1 2">
    <name type="scientific">endosymbiont of Riftia pachyptila</name>
    <name type="common">vent Ph05</name>
    <dbReference type="NCBI Taxonomy" id="1048808"/>
    <lineage>
        <taxon>Bacteria</taxon>
        <taxon>Pseudomonadati</taxon>
        <taxon>Pseudomonadota</taxon>
        <taxon>Gammaproteobacteria</taxon>
        <taxon>sulfur-oxidizing symbionts</taxon>
    </lineage>
</organism>
<gene>
    <name evidence="1" type="ORF">Rifp1Sym_cl00210</name>
</gene>
<accession>G2DF66</accession>
<evidence type="ECO:0000313" key="1">
    <source>
        <dbReference type="EMBL" id="EGV50758.1"/>
    </source>
</evidence>
<reference evidence="1" key="1">
    <citation type="journal article" date="2011" name="ISME J.">
        <title>The endosymbionts of the deep-sea tubeworms Riftia pachyptila and Tevnia jerichonana share an identical physiology as revealed by proteogenomic analyses.</title>
        <authorList>
            <person name="Gardebrecht A."/>
            <person name="Markert S."/>
            <person name="Felbeck H."/>
            <person name="Thuermer A."/>
            <person name="Albrecht D."/>
            <person name="Wollherr A."/>
            <person name="Kabisch J."/>
            <person name="Lehmann R."/>
            <person name="Daniel R."/>
            <person name="Liesegang H."/>
            <person name="Hecker M."/>
            <person name="Sievert S.M."/>
            <person name="Schweder T."/>
        </authorList>
    </citation>
    <scope>NUCLEOTIDE SEQUENCE [LARGE SCALE GENOMIC DNA]</scope>
</reference>
<proteinExistence type="predicted"/>
<comment type="caution">
    <text evidence="1">The sequence shown here is derived from an EMBL/GenBank/DDBJ whole genome shotgun (WGS) entry which is preliminary data.</text>
</comment>
<evidence type="ECO:0008006" key="3">
    <source>
        <dbReference type="Google" id="ProtNLM"/>
    </source>
</evidence>
<sequence length="142" mass="16132">MRQGTFGSCGMYRIIIILSLAGLLLAGCKTLSEREQAKHLEDTLLKYEAVIRWNAGVGAQRFLAAEQQQTANKPLRKDLRVTSYETVQGPSMLDEATAGLTVVIQYIFETEQVVHELVDQQLWKYDAETKTWRLQSPIPEFK</sequence>
<evidence type="ECO:0000313" key="2">
    <source>
        <dbReference type="Proteomes" id="UP000004491"/>
    </source>
</evidence>
<dbReference type="Proteomes" id="UP000004491">
    <property type="component" value="Unassembled WGS sequence"/>
</dbReference>
<dbReference type="PROSITE" id="PS51257">
    <property type="entry name" value="PROKAR_LIPOPROTEIN"/>
    <property type="match status" value="1"/>
</dbReference>